<comment type="caution">
    <text evidence="1">The sequence shown here is derived from an EMBL/GenBank/DDBJ whole genome shotgun (WGS) entry which is preliminary data.</text>
</comment>
<reference evidence="1 2" key="1">
    <citation type="submission" date="2019-08" db="EMBL/GenBank/DDBJ databases">
        <title>Isolation and enrichment of carboxydotrophic bacteria from anaerobic sludge for the production of bio-based chemicals from syngas.</title>
        <authorList>
            <person name="Antares A.L."/>
            <person name="Moreira J."/>
            <person name="Diender M."/>
            <person name="Parshina S.N."/>
            <person name="Stams A.J.M."/>
            <person name="Alves M."/>
            <person name="Alves J.I."/>
            <person name="Sousa D.Z."/>
        </authorList>
    </citation>
    <scope>NUCLEOTIDE SEQUENCE [LARGE SCALE GENOMIC DNA]</scope>
    <source>
        <strain evidence="1 2">JM</strain>
    </source>
</reference>
<sequence>MEFRIFEKFPFNYDMETLDKELHLRGNEAMLDILEPIYEMVEQIARPKAIYFQAEVTVKTDEAVKINGVPFESPLLRGYVKQGEVVFPYIVTVGTELDDYAKTLKDSMDLFMIDEVMNLLVNTGKVFVSDAVQAEAGWPKVQDYVPGNGEEWSTAEQKRLFDMFAGETTKIGVTLGDNYFVLPGRSTIGILSKSAQ</sequence>
<dbReference type="AlphaFoldDB" id="A0A5D0WTU7"/>
<protein>
    <submittedName>
        <fullName evidence="1">Uncharacterized protein</fullName>
    </submittedName>
</protein>
<dbReference type="SUPFAM" id="SSF56507">
    <property type="entry name" value="Methionine synthase activation domain-like"/>
    <property type="match status" value="1"/>
</dbReference>
<dbReference type="EMBL" id="VSLA01000004">
    <property type="protein sequence ID" value="TYC87634.1"/>
    <property type="molecule type" value="Genomic_DNA"/>
</dbReference>
<dbReference type="Gene3D" id="3.40.109.40">
    <property type="match status" value="1"/>
</dbReference>
<accession>A0A5D0WTU7</accession>
<evidence type="ECO:0000313" key="1">
    <source>
        <dbReference type="EMBL" id="TYC87634.1"/>
    </source>
</evidence>
<dbReference type="InterPro" id="IPR037010">
    <property type="entry name" value="VitB12-dep_Met_synth_activ_sf"/>
</dbReference>
<organism evidence="1 2">
    <name type="scientific">Acetobacterium wieringae</name>
    <dbReference type="NCBI Taxonomy" id="52694"/>
    <lineage>
        <taxon>Bacteria</taxon>
        <taxon>Bacillati</taxon>
        <taxon>Bacillota</taxon>
        <taxon>Clostridia</taxon>
        <taxon>Eubacteriales</taxon>
        <taxon>Eubacteriaceae</taxon>
        <taxon>Acetobacterium</taxon>
    </lineage>
</organism>
<dbReference type="GO" id="GO:0008705">
    <property type="term" value="F:methionine synthase activity"/>
    <property type="evidence" value="ECO:0007669"/>
    <property type="project" value="InterPro"/>
</dbReference>
<proteinExistence type="predicted"/>
<dbReference type="Proteomes" id="UP000322619">
    <property type="component" value="Unassembled WGS sequence"/>
</dbReference>
<name>A0A5D0WTU7_9FIRM</name>
<gene>
    <name evidence="1" type="ORF">FXB42_04070</name>
</gene>
<evidence type="ECO:0000313" key="2">
    <source>
        <dbReference type="Proteomes" id="UP000322619"/>
    </source>
</evidence>
<dbReference type="RefSeq" id="WP_148636883.1">
    <property type="nucleotide sequence ID" value="NZ_VSLA01000004.1"/>
</dbReference>